<evidence type="ECO:0000313" key="3">
    <source>
        <dbReference type="EMBL" id="CAJ0808395.1"/>
    </source>
</evidence>
<gene>
    <name evidence="2" type="ORF">LMG18095_02253</name>
    <name evidence="3" type="ORF">R77560_04713</name>
</gene>
<protein>
    <recommendedName>
        <fullName evidence="1">Glycosyltransferase 2-like domain-containing protein</fullName>
    </recommendedName>
</protein>
<comment type="caution">
    <text evidence="3">The sequence shown here is derived from an EMBL/GenBank/DDBJ whole genome shotgun (WGS) entry which is preliminary data.</text>
</comment>
<dbReference type="Gene3D" id="3.90.550.10">
    <property type="entry name" value="Spore Coat Polysaccharide Biosynthesis Protein SpsA, Chain A"/>
    <property type="match status" value="1"/>
</dbReference>
<reference evidence="3 5" key="1">
    <citation type="submission" date="2023-07" db="EMBL/GenBank/DDBJ databases">
        <authorList>
            <person name="Peeters C."/>
        </authorList>
    </citation>
    <scope>NUCLEOTIDE SEQUENCE</scope>
    <source>
        <strain evidence="2 5">LMG 18095</strain>
        <strain evidence="3">R-77560</strain>
    </source>
</reference>
<dbReference type="Pfam" id="PF00535">
    <property type="entry name" value="Glycos_transf_2"/>
    <property type="match status" value="1"/>
</dbReference>
<evidence type="ECO:0000313" key="5">
    <source>
        <dbReference type="Proteomes" id="UP001189773"/>
    </source>
</evidence>
<dbReference type="EMBL" id="CATZAR010000004">
    <property type="protein sequence ID" value="CAJ0791985.1"/>
    <property type="molecule type" value="Genomic_DNA"/>
</dbReference>
<dbReference type="EMBL" id="CATZAZ010000019">
    <property type="protein sequence ID" value="CAJ0808395.1"/>
    <property type="molecule type" value="Genomic_DNA"/>
</dbReference>
<dbReference type="InterPro" id="IPR001173">
    <property type="entry name" value="Glyco_trans_2-like"/>
</dbReference>
<dbReference type="PANTHER" id="PTHR22916">
    <property type="entry name" value="GLYCOSYLTRANSFERASE"/>
    <property type="match status" value="1"/>
</dbReference>
<dbReference type="GO" id="GO:0016758">
    <property type="term" value="F:hexosyltransferase activity"/>
    <property type="evidence" value="ECO:0007669"/>
    <property type="project" value="UniProtKB-ARBA"/>
</dbReference>
<evidence type="ECO:0000259" key="1">
    <source>
        <dbReference type="Pfam" id="PF00535"/>
    </source>
</evidence>
<proteinExistence type="predicted"/>
<dbReference type="Proteomes" id="UP001189756">
    <property type="component" value="Unassembled WGS sequence"/>
</dbReference>
<organism evidence="3 4">
    <name type="scientific">Ralstonia thomasii</name>
    <dbReference type="NCBI Taxonomy" id="3058596"/>
    <lineage>
        <taxon>Bacteria</taxon>
        <taxon>Pseudomonadati</taxon>
        <taxon>Pseudomonadota</taxon>
        <taxon>Betaproteobacteria</taxon>
        <taxon>Burkholderiales</taxon>
        <taxon>Burkholderiaceae</taxon>
        <taxon>Ralstonia</taxon>
    </lineage>
</organism>
<keyword evidence="5" id="KW-1185">Reference proteome</keyword>
<accession>A0AAD2BWI0</accession>
<dbReference type="AlphaFoldDB" id="A0AAD2BWI0"/>
<sequence>MSILQNHTAPLVSVLIPIFNHARFIEKCLDSLLSTGWAHLELIAIDDGSSDESLSIARTWAQRHESSFVRIDLSTQQNQGITRTLNRLIERARGDFLVFLASDDLLLPDSIRARLLVLLNHPDALAIFADATAIDDDGRQIAKSVLRERFHADVAALSSDRRRALELILNWSVPGPVFMARRVAFDTVGKYDERFFIEDRDYYLRLLADQTLLYLDQPVAAYRMHGTSISGNKLRQIRIGQEIMRIEHKLLPAFTGSAKLALQLRIWSNTSAIYTSSIWCKPFTAVRCAMARLIATCMLLAVRADLIYWAPAK</sequence>
<dbReference type="SUPFAM" id="SSF53448">
    <property type="entry name" value="Nucleotide-diphospho-sugar transferases"/>
    <property type="match status" value="1"/>
</dbReference>
<feature type="domain" description="Glycosyltransferase 2-like" evidence="1">
    <location>
        <begin position="13"/>
        <end position="184"/>
    </location>
</feature>
<dbReference type="Proteomes" id="UP001189773">
    <property type="component" value="Unassembled WGS sequence"/>
</dbReference>
<name>A0AAD2BWI0_9RALS</name>
<dbReference type="InterPro" id="IPR029044">
    <property type="entry name" value="Nucleotide-diphossugar_trans"/>
</dbReference>
<dbReference type="RefSeq" id="WP_012435034.1">
    <property type="nucleotide sequence ID" value="NZ_CATWDO010000007.1"/>
</dbReference>
<dbReference type="PANTHER" id="PTHR22916:SF3">
    <property type="entry name" value="UDP-GLCNAC:BETAGAL BETA-1,3-N-ACETYLGLUCOSAMINYLTRANSFERASE-LIKE PROTEIN 1"/>
    <property type="match status" value="1"/>
</dbReference>
<evidence type="ECO:0000313" key="4">
    <source>
        <dbReference type="Proteomes" id="UP001189756"/>
    </source>
</evidence>
<evidence type="ECO:0000313" key="2">
    <source>
        <dbReference type="EMBL" id="CAJ0791985.1"/>
    </source>
</evidence>